<dbReference type="InterPro" id="IPR026919">
    <property type="entry name" value="ADGRV1"/>
</dbReference>
<dbReference type="InterPro" id="IPR038081">
    <property type="entry name" value="CalX-like_sf"/>
</dbReference>
<evidence type="ECO:0000256" key="1">
    <source>
        <dbReference type="ARBA" id="ARBA00004613"/>
    </source>
</evidence>
<dbReference type="NCBIfam" id="TIGR04131">
    <property type="entry name" value="Bac_Flav_CTERM"/>
    <property type="match status" value="1"/>
</dbReference>
<comment type="caution">
    <text evidence="7">The sequence shown here is derived from an EMBL/GenBank/DDBJ whole genome shotgun (WGS) entry which is preliminary data.</text>
</comment>
<accession>A0ABW5VD96</accession>
<gene>
    <name evidence="7" type="ORF">ACFS1K_04980</name>
</gene>
<dbReference type="Pfam" id="PF01345">
    <property type="entry name" value="DUF11"/>
    <property type="match status" value="1"/>
</dbReference>
<dbReference type="Pfam" id="PF18884">
    <property type="entry name" value="TSP3_bac"/>
    <property type="match status" value="2"/>
</dbReference>
<feature type="domain" description="Calx-beta" evidence="6">
    <location>
        <begin position="967"/>
        <end position="1065"/>
    </location>
</feature>
<dbReference type="SMART" id="SM00237">
    <property type="entry name" value="Calx_beta"/>
    <property type="match status" value="9"/>
</dbReference>
<dbReference type="InterPro" id="IPR001434">
    <property type="entry name" value="OmcB-like_DUF11"/>
</dbReference>
<feature type="domain" description="Calx-beta" evidence="6">
    <location>
        <begin position="143"/>
        <end position="248"/>
    </location>
</feature>
<feature type="domain" description="Calx-beta" evidence="6">
    <location>
        <begin position="734"/>
        <end position="839"/>
    </location>
</feature>
<keyword evidence="5" id="KW-0106">Calcium</keyword>
<dbReference type="InterPro" id="IPR028974">
    <property type="entry name" value="TSP_type-3_rpt"/>
</dbReference>
<dbReference type="Gene3D" id="2.60.40.2030">
    <property type="match status" value="9"/>
</dbReference>
<feature type="domain" description="Calx-beta" evidence="6">
    <location>
        <begin position="379"/>
        <end position="482"/>
    </location>
</feature>
<dbReference type="Pfam" id="PF13585">
    <property type="entry name" value="CHU_C"/>
    <property type="match status" value="1"/>
</dbReference>
<dbReference type="Gene3D" id="4.10.1080.10">
    <property type="entry name" value="TSP type-3 repeat"/>
    <property type="match status" value="1"/>
</dbReference>
<sequence>MKMNSLHNAISLRFTIRDYKSLWLSAIFLLFGAVAQGQIISIEAVDLIASEEGPIHGQFRIYSSGTLGGDVIVSFSVDGTATEGVDYDPLPPSRSVNLTGGIDTEVFVNINVRQDFLVEGDETIILELTNTTDGTINPAQNIATIIIQDNDPSVAFSTANASGLEDSGDGNLPTLIVNGTIASPTTVTVTATGSATIGEDYTFPSPQVVNIPAGVYDGTLATGIEVPNLTILNDTDVELDETIILNITVSSGDPIFITEPSTTTYTILNDDSEISLDGPISQPEGNTNPTAFNFGLTRTGDLSGAASVDYAVTVGSADAADFDGGTVPISGTANFLDGVGTATISITVNGDLDLEPNETFTVTISNPFPATINLGTTAAIGTIENDDSGISLDGPITLDEGDAAATAFVFGVTRTGNLTGLASADFVVTGSGTSPADTADFGGAFPSSTVSFADGVDTATITINVSGDINAEPDETFTVTLLNPVNTSIGTATAIGTITNDDSNVITIGDDVSQNEGSSGPNSFNFIVSRTGDTSLAASVTYTVAGTGGLGVAATANDFVGNAFPTAQVDFPANSSTVTITINVNGDSTVEQDETFTVTLSNQSTGYILGTATAQGTILNDDNEIITIGPDVVVEEGNSGTTAFAFTVTRTGSTTAAVTVNYSVTAGPTNPANASDFFGNTLPTDIALVIPVGETSASIVVSVNGDTQVEPNETFTVTLSTPGSGYGLGTRIVAQGTITNDDANTISIGGNLAFNEGNPGATAFNFTATRTGVPTSPATVNYTVTPSGSNAASGSDFVGGTFPSGQVTFPAGAATVPIVINVNGDLAVEPNETFTVTLNTPSFGYVIGNQTAQGTIVNDDSYTASITATSPNATENPVTSGVLDVRLNTPNTTGNDIVINYTDQGGTATSGSDYIPLSGTVSISPNQISSTITVTPINDTEVEANIETVFVALDPGSGYSIGAPNRAIVNIASDDTAGVSINNITISEGGGNAIFTVTLNGAVLGGTIVSYTTVNNTAIAGIDYRSTSFPPLAFLGFDGEERLITVEIIDDNVAEGTETFFVNLTNATGFAQIDKGVGIGTITDNDNCIEAPLMNVDTSTVFCEDFSQDLNAYNSSDIPLGFALIWSSSDDFANLNARLASSIVSISATFYGYLYNSGTGCVSPPLEVTLVQNSPPEILETTGASICGSGQATLTASASDDGSLFWYSSNIATTPLGQGSSFTTPNNTATTVYYVEATANGCVTGRVAVTVTVEAPLVVGTTENTFACSIAGEGPTTIDLDNTRINGLATGVWSVVGTPPGTVSIAADNNVNFEGVADGDYVFRFTTNSAVAPCVNISVDVTISVSNCLVDTDGDGLFDRDELVLGLDPNNPDTDGDGISDGVEVGPDITNPIDTDGDGIIDALESNILDADNDGVVDQLDPANDNPCVPNISDTCLVDLEIVKTVDKETQLVGQNITFTITLTNLSSIMVTNVRVNELINPGLGFVYVSSSVTKGNYDEVAGVWQLDEIMGDEVNTLTIVATVPQQGSFQNIASMVDSFPEDGNTTNNTATVTVTVVARSTNECGFIFNMISPNGDGDNDMLVINCIEQYPNNTLQVYDRYGNEVFAQSGYDNSWRGTGKNGDLPKGTYFYILNLGDGTAIKKGWLQIIR</sequence>
<dbReference type="SUPFAM" id="SSF141072">
    <property type="entry name" value="CalX-like"/>
    <property type="match status" value="9"/>
</dbReference>
<dbReference type="Pfam" id="PF03160">
    <property type="entry name" value="Calx-beta"/>
    <property type="match status" value="8"/>
</dbReference>
<evidence type="ECO:0000256" key="2">
    <source>
        <dbReference type="ARBA" id="ARBA00022525"/>
    </source>
</evidence>
<feature type="domain" description="Calx-beta" evidence="6">
    <location>
        <begin position="494"/>
        <end position="601"/>
    </location>
</feature>
<keyword evidence="4" id="KW-0677">Repeat</keyword>
<feature type="domain" description="Calx-beta" evidence="6">
    <location>
        <begin position="852"/>
        <end position="954"/>
    </location>
</feature>
<dbReference type="PANTHER" id="PTHR46682">
    <property type="entry name" value="ADHESION G-PROTEIN COUPLED RECEPTOR V1"/>
    <property type="match status" value="1"/>
</dbReference>
<dbReference type="RefSeq" id="WP_251808918.1">
    <property type="nucleotide sequence ID" value="NZ_CP166679.1"/>
</dbReference>
<feature type="domain" description="Calx-beta" evidence="6">
    <location>
        <begin position="614"/>
        <end position="720"/>
    </location>
</feature>
<dbReference type="InterPro" id="IPR044023">
    <property type="entry name" value="Ig_7"/>
</dbReference>
<dbReference type="EMBL" id="JBHUOK010000008">
    <property type="protein sequence ID" value="MFD2789109.1"/>
    <property type="molecule type" value="Genomic_DNA"/>
</dbReference>
<name>A0ABW5VD96_9FLAO</name>
<evidence type="ECO:0000256" key="5">
    <source>
        <dbReference type="ARBA" id="ARBA00022837"/>
    </source>
</evidence>
<dbReference type="SUPFAM" id="SSF103647">
    <property type="entry name" value="TSP type-3 repeat"/>
    <property type="match status" value="1"/>
</dbReference>
<evidence type="ECO:0000256" key="3">
    <source>
        <dbReference type="ARBA" id="ARBA00022729"/>
    </source>
</evidence>
<feature type="domain" description="Calx-beta" evidence="6">
    <location>
        <begin position="263"/>
        <end position="365"/>
    </location>
</feature>
<reference evidence="8" key="1">
    <citation type="journal article" date="2019" name="Int. J. Syst. Evol. Microbiol.">
        <title>The Global Catalogue of Microorganisms (GCM) 10K type strain sequencing project: providing services to taxonomists for standard genome sequencing and annotation.</title>
        <authorList>
            <consortium name="The Broad Institute Genomics Platform"/>
            <consortium name="The Broad Institute Genome Sequencing Center for Infectious Disease"/>
            <person name="Wu L."/>
            <person name="Ma J."/>
        </authorList>
    </citation>
    <scope>NUCLEOTIDE SEQUENCE [LARGE SCALE GENOMIC DNA]</scope>
    <source>
        <strain evidence="8">KCTC 52924</strain>
    </source>
</reference>
<dbReference type="InterPro" id="IPR003644">
    <property type="entry name" value="Calx_beta"/>
</dbReference>
<dbReference type="PANTHER" id="PTHR46682:SF1">
    <property type="entry name" value="ADHESION G-PROTEIN COUPLED RECEPTOR V1"/>
    <property type="match status" value="1"/>
</dbReference>
<dbReference type="Pfam" id="PF19081">
    <property type="entry name" value="Ig_7"/>
    <property type="match status" value="1"/>
</dbReference>
<keyword evidence="8" id="KW-1185">Reference proteome</keyword>
<evidence type="ECO:0000313" key="8">
    <source>
        <dbReference type="Proteomes" id="UP001597532"/>
    </source>
</evidence>
<organism evidence="7 8">
    <name type="scientific">Arenibacter antarcticus</name>
    <dbReference type="NCBI Taxonomy" id="2040469"/>
    <lineage>
        <taxon>Bacteria</taxon>
        <taxon>Pseudomonadati</taxon>
        <taxon>Bacteroidota</taxon>
        <taxon>Flavobacteriia</taxon>
        <taxon>Flavobacteriales</taxon>
        <taxon>Flavobacteriaceae</taxon>
        <taxon>Arenibacter</taxon>
    </lineage>
</organism>
<keyword evidence="3" id="KW-0732">Signal</keyword>
<dbReference type="InterPro" id="IPR026341">
    <property type="entry name" value="T9SS_type_B"/>
</dbReference>
<comment type="subcellular location">
    <subcellularLocation>
        <location evidence="1">Secreted</location>
    </subcellularLocation>
</comment>
<dbReference type="Proteomes" id="UP001597532">
    <property type="component" value="Unassembled WGS sequence"/>
</dbReference>
<protein>
    <submittedName>
        <fullName evidence="7">Calx-beta domain-containing protein</fullName>
    </submittedName>
</protein>
<evidence type="ECO:0000256" key="4">
    <source>
        <dbReference type="ARBA" id="ARBA00022737"/>
    </source>
</evidence>
<feature type="domain" description="Calx-beta" evidence="6">
    <location>
        <begin position="29"/>
        <end position="129"/>
    </location>
</feature>
<keyword evidence="2" id="KW-0964">Secreted</keyword>
<evidence type="ECO:0000313" key="7">
    <source>
        <dbReference type="EMBL" id="MFD2789109.1"/>
    </source>
</evidence>
<evidence type="ECO:0000259" key="6">
    <source>
        <dbReference type="SMART" id="SM00237"/>
    </source>
</evidence>
<proteinExistence type="predicted"/>
<dbReference type="InterPro" id="IPR059100">
    <property type="entry name" value="TSP3_bac"/>
</dbReference>